<sequence length="235" mass="23811">MRYGFSTRAHGTTSDTVGQGDPVAARRALVAEIGHPDVPVALMRQVHGRTVATVGEDAGAGSAPDRRPEADGLVTTSPATALGVFVADCVPVLLSAGDAIGAVHAGRGGVALDVVGEAIEVLLADGHASADQVAAVIGPAIGPCCYEVPADMAADVVEATGLPNARARTSWGTPSLDLPGAVGDQLLARGVTRINRAGGCTRCEADTWFSHRATTMDATTFPAGRQIGVIVREDA</sequence>
<dbReference type="PANTHER" id="PTHR30616">
    <property type="entry name" value="UNCHARACTERIZED PROTEIN YFIH"/>
    <property type="match status" value="1"/>
</dbReference>
<dbReference type="Gene3D" id="3.60.140.10">
    <property type="entry name" value="CNF1/YfiH-like putative cysteine hydrolases"/>
    <property type="match status" value="1"/>
</dbReference>
<dbReference type="KEGG" id="euz:DVS28_a2947"/>
<comment type="catalytic activity">
    <reaction evidence="1">
        <text>inosine + phosphate = alpha-D-ribose 1-phosphate + hypoxanthine</text>
        <dbReference type="Rhea" id="RHEA:27646"/>
        <dbReference type="ChEBI" id="CHEBI:17368"/>
        <dbReference type="ChEBI" id="CHEBI:17596"/>
        <dbReference type="ChEBI" id="CHEBI:43474"/>
        <dbReference type="ChEBI" id="CHEBI:57720"/>
        <dbReference type="EC" id="2.4.2.1"/>
    </reaction>
    <physiologicalReaction direction="left-to-right" evidence="1">
        <dbReference type="Rhea" id="RHEA:27647"/>
    </physiologicalReaction>
</comment>
<keyword evidence="4" id="KW-0808">Transferase</keyword>
<proteinExistence type="inferred from homology"/>
<evidence type="ECO:0000256" key="3">
    <source>
        <dbReference type="ARBA" id="ARBA00007353"/>
    </source>
</evidence>
<accession>A0A346XZH9</accession>
<keyword evidence="7" id="KW-0862">Zinc</keyword>
<evidence type="ECO:0000256" key="10">
    <source>
        <dbReference type="ARBA" id="ARBA00049893"/>
    </source>
</evidence>
<reference evidence="12 13" key="1">
    <citation type="submission" date="2018-09" db="EMBL/GenBank/DDBJ databases">
        <title>Complete genome sequence of Euzebya sp. DY32-46 isolated from seawater of Pacific Ocean.</title>
        <authorList>
            <person name="Xu L."/>
            <person name="Wu Y.-H."/>
            <person name="Xu X.-W."/>
        </authorList>
    </citation>
    <scope>NUCLEOTIDE SEQUENCE [LARGE SCALE GENOMIC DNA]</scope>
    <source>
        <strain evidence="12 13">DY32-46</strain>
    </source>
</reference>
<name>A0A346XZH9_9ACTN</name>
<feature type="region of interest" description="Disordered" evidence="11">
    <location>
        <begin position="1"/>
        <end position="20"/>
    </location>
</feature>
<keyword evidence="5" id="KW-0479">Metal-binding</keyword>
<dbReference type="GO" id="GO:0005507">
    <property type="term" value="F:copper ion binding"/>
    <property type="evidence" value="ECO:0007669"/>
    <property type="project" value="TreeGrafter"/>
</dbReference>
<dbReference type="Proteomes" id="UP000264006">
    <property type="component" value="Chromosome"/>
</dbReference>
<dbReference type="PANTHER" id="PTHR30616:SF2">
    <property type="entry name" value="PURINE NUCLEOSIDE PHOSPHORYLASE LACC1"/>
    <property type="match status" value="1"/>
</dbReference>
<dbReference type="GO" id="GO:0016787">
    <property type="term" value="F:hydrolase activity"/>
    <property type="evidence" value="ECO:0007669"/>
    <property type="project" value="UniProtKB-KW"/>
</dbReference>
<evidence type="ECO:0000256" key="1">
    <source>
        <dbReference type="ARBA" id="ARBA00000553"/>
    </source>
</evidence>
<evidence type="ECO:0000256" key="11">
    <source>
        <dbReference type="SAM" id="MobiDB-lite"/>
    </source>
</evidence>
<dbReference type="CDD" id="cd16833">
    <property type="entry name" value="YfiH"/>
    <property type="match status" value="1"/>
</dbReference>
<protein>
    <recommendedName>
        <fullName evidence="14">Purine nucleoside phosphorylase</fullName>
    </recommendedName>
</protein>
<comment type="similarity">
    <text evidence="3">Belongs to the purine nucleoside phosphorylase YfiH/LACC1 family.</text>
</comment>
<dbReference type="InterPro" id="IPR003730">
    <property type="entry name" value="Cu_polyphenol_OxRdtase"/>
</dbReference>
<dbReference type="InterPro" id="IPR038371">
    <property type="entry name" value="Cu_polyphenol_OxRdtase_sf"/>
</dbReference>
<evidence type="ECO:0008006" key="14">
    <source>
        <dbReference type="Google" id="ProtNLM"/>
    </source>
</evidence>
<comment type="function">
    <text evidence="2">Purine nucleoside enzyme that catalyzes the phosphorolysis of adenosine and inosine nucleosides, yielding D-ribose 1-phosphate and the respective free bases, adenine and hypoxanthine. Also catalyzes the phosphorolysis of S-methyl-5'-thioadenosine into adenine and S-methyl-5-thio-alpha-D-ribose 1-phosphate. Also has adenosine deaminase activity.</text>
</comment>
<evidence type="ECO:0000256" key="7">
    <source>
        <dbReference type="ARBA" id="ARBA00022833"/>
    </source>
</evidence>
<comment type="catalytic activity">
    <reaction evidence="8">
        <text>adenosine + H2O + H(+) = inosine + NH4(+)</text>
        <dbReference type="Rhea" id="RHEA:24408"/>
        <dbReference type="ChEBI" id="CHEBI:15377"/>
        <dbReference type="ChEBI" id="CHEBI:15378"/>
        <dbReference type="ChEBI" id="CHEBI:16335"/>
        <dbReference type="ChEBI" id="CHEBI:17596"/>
        <dbReference type="ChEBI" id="CHEBI:28938"/>
        <dbReference type="EC" id="3.5.4.4"/>
    </reaction>
    <physiologicalReaction direction="left-to-right" evidence="8">
        <dbReference type="Rhea" id="RHEA:24409"/>
    </physiologicalReaction>
</comment>
<dbReference type="InterPro" id="IPR011324">
    <property type="entry name" value="Cytotoxic_necrot_fac-like_cat"/>
</dbReference>
<evidence type="ECO:0000256" key="6">
    <source>
        <dbReference type="ARBA" id="ARBA00022801"/>
    </source>
</evidence>
<evidence type="ECO:0000256" key="5">
    <source>
        <dbReference type="ARBA" id="ARBA00022723"/>
    </source>
</evidence>
<keyword evidence="13" id="KW-1185">Reference proteome</keyword>
<evidence type="ECO:0000256" key="9">
    <source>
        <dbReference type="ARBA" id="ARBA00048968"/>
    </source>
</evidence>
<evidence type="ECO:0000256" key="2">
    <source>
        <dbReference type="ARBA" id="ARBA00003215"/>
    </source>
</evidence>
<organism evidence="12 13">
    <name type="scientific">Euzebya pacifica</name>
    <dbReference type="NCBI Taxonomy" id="1608957"/>
    <lineage>
        <taxon>Bacteria</taxon>
        <taxon>Bacillati</taxon>
        <taxon>Actinomycetota</taxon>
        <taxon>Nitriliruptoria</taxon>
        <taxon>Euzebyales</taxon>
    </lineage>
</organism>
<evidence type="ECO:0000313" key="12">
    <source>
        <dbReference type="EMBL" id="AXV07626.1"/>
    </source>
</evidence>
<evidence type="ECO:0000313" key="13">
    <source>
        <dbReference type="Proteomes" id="UP000264006"/>
    </source>
</evidence>
<evidence type="ECO:0000256" key="4">
    <source>
        <dbReference type="ARBA" id="ARBA00022679"/>
    </source>
</evidence>
<dbReference type="Pfam" id="PF02578">
    <property type="entry name" value="Cu-oxidase_4"/>
    <property type="match status" value="1"/>
</dbReference>
<evidence type="ECO:0000256" key="8">
    <source>
        <dbReference type="ARBA" id="ARBA00047989"/>
    </source>
</evidence>
<dbReference type="AlphaFoldDB" id="A0A346XZH9"/>
<dbReference type="EMBL" id="CP031165">
    <property type="protein sequence ID" value="AXV07626.1"/>
    <property type="molecule type" value="Genomic_DNA"/>
</dbReference>
<gene>
    <name evidence="12" type="ORF">DVS28_a2947</name>
</gene>
<dbReference type="SUPFAM" id="SSF64438">
    <property type="entry name" value="CNF1/YfiH-like putative cysteine hydrolases"/>
    <property type="match status" value="1"/>
</dbReference>
<comment type="catalytic activity">
    <reaction evidence="9">
        <text>adenosine + phosphate = alpha-D-ribose 1-phosphate + adenine</text>
        <dbReference type="Rhea" id="RHEA:27642"/>
        <dbReference type="ChEBI" id="CHEBI:16335"/>
        <dbReference type="ChEBI" id="CHEBI:16708"/>
        <dbReference type="ChEBI" id="CHEBI:43474"/>
        <dbReference type="ChEBI" id="CHEBI:57720"/>
        <dbReference type="EC" id="2.4.2.1"/>
    </reaction>
    <physiologicalReaction direction="left-to-right" evidence="9">
        <dbReference type="Rhea" id="RHEA:27643"/>
    </physiologicalReaction>
</comment>
<comment type="catalytic activity">
    <reaction evidence="10">
        <text>S-methyl-5'-thioadenosine + phosphate = 5-(methylsulfanyl)-alpha-D-ribose 1-phosphate + adenine</text>
        <dbReference type="Rhea" id="RHEA:11852"/>
        <dbReference type="ChEBI" id="CHEBI:16708"/>
        <dbReference type="ChEBI" id="CHEBI:17509"/>
        <dbReference type="ChEBI" id="CHEBI:43474"/>
        <dbReference type="ChEBI" id="CHEBI:58533"/>
        <dbReference type="EC" id="2.4.2.28"/>
    </reaction>
    <physiologicalReaction direction="left-to-right" evidence="10">
        <dbReference type="Rhea" id="RHEA:11853"/>
    </physiologicalReaction>
</comment>
<keyword evidence="6" id="KW-0378">Hydrolase</keyword>
<dbReference type="GO" id="GO:0017061">
    <property type="term" value="F:S-methyl-5-thioadenosine phosphorylase activity"/>
    <property type="evidence" value="ECO:0007669"/>
    <property type="project" value="UniProtKB-EC"/>
</dbReference>